<dbReference type="Pfam" id="PF10103">
    <property type="entry name" value="Zincin_2"/>
    <property type="match status" value="1"/>
</dbReference>
<gene>
    <name evidence="1" type="ORF">UFOPK2754_02449</name>
    <name evidence="2" type="ORF">UFOPK3139_01410</name>
    <name evidence="3" type="ORF">UFOPK3543_00327</name>
    <name evidence="4" type="ORF">UFOPK3967_00906</name>
</gene>
<reference evidence="4" key="1">
    <citation type="submission" date="2020-05" db="EMBL/GenBank/DDBJ databases">
        <authorList>
            <person name="Chiriac C."/>
            <person name="Salcher M."/>
            <person name="Ghai R."/>
            <person name="Kavagutti S V."/>
        </authorList>
    </citation>
    <scope>NUCLEOTIDE SEQUENCE</scope>
</reference>
<dbReference type="NCBIfam" id="TIGR03624">
    <property type="entry name" value="putative hydrolase"/>
    <property type="match status" value="1"/>
</dbReference>
<dbReference type="EMBL" id="CAFBOS010000041">
    <property type="protein sequence ID" value="CAB4989511.1"/>
    <property type="molecule type" value="Genomic_DNA"/>
</dbReference>
<evidence type="ECO:0000313" key="3">
    <source>
        <dbReference type="EMBL" id="CAB4891787.1"/>
    </source>
</evidence>
<name>A0A6J7N7X8_9ZZZZ</name>
<organism evidence="4">
    <name type="scientific">freshwater metagenome</name>
    <dbReference type="NCBI Taxonomy" id="449393"/>
    <lineage>
        <taxon>unclassified sequences</taxon>
        <taxon>metagenomes</taxon>
        <taxon>ecological metagenomes</taxon>
    </lineage>
</organism>
<evidence type="ECO:0000313" key="1">
    <source>
        <dbReference type="EMBL" id="CAB4761670.1"/>
    </source>
</evidence>
<dbReference type="InterPro" id="IPR022454">
    <property type="entry name" value="CHP03883_F420-assoc"/>
</dbReference>
<sequence length="398" mass="42674">MSDDGPLGGGDPFGAMPFFGDLFRMMSSAPSSAWESARQLAVTVATEGTSEPNVEPATRIALEQLGRVADLHVADASGLSTSIGGRSPEIAAVTRGMWAQRTLDAYRPLLERLATSLSSNQALLPDDLAQDPAAAMFAPMMQAMAPMMLAMTAGSMVGQLATRCLGGFDLPIPRDGTHELLVLVHNVDEFANEWSLPIDELRLWVCINEIAHHAVLGIPHVGATLHDLLDAYASGFRPDPSALFDRIGDLDPTAGVEGLARIQESLADPDVVLGVVQSAQQRAMLPNLEALVAVIEGFVDHIMDTIGTTLMPAYGRITEAVRRHRVETDRADRFVERILGLNLTQAQYDRGNSFVAGVLERAGDAGLTRLWIDATNLPTPAEVDAPGLWLARIDLPSD</sequence>
<dbReference type="EMBL" id="CAEZYR010000111">
    <property type="protein sequence ID" value="CAB4761670.1"/>
    <property type="molecule type" value="Genomic_DNA"/>
</dbReference>
<evidence type="ECO:0000313" key="2">
    <source>
        <dbReference type="EMBL" id="CAB4830489.1"/>
    </source>
</evidence>
<dbReference type="InterPro" id="IPR018766">
    <property type="entry name" value="Zinicin_2"/>
</dbReference>
<dbReference type="NCBIfam" id="TIGR03883">
    <property type="entry name" value="DUF2342_F420"/>
    <property type="match status" value="1"/>
</dbReference>
<dbReference type="PANTHER" id="PTHR39420">
    <property type="match status" value="1"/>
</dbReference>
<dbReference type="Gene3D" id="1.20.150.30">
    <property type="entry name" value="Zincin-like metallopeptidase, N-terminal domain"/>
    <property type="match status" value="1"/>
</dbReference>
<dbReference type="SUPFAM" id="SSF55486">
    <property type="entry name" value="Metalloproteases ('zincins'), catalytic domain"/>
    <property type="match status" value="1"/>
</dbReference>
<evidence type="ECO:0000313" key="4">
    <source>
        <dbReference type="EMBL" id="CAB4989511.1"/>
    </source>
</evidence>
<dbReference type="EMBL" id="CAFBMH010000006">
    <property type="protein sequence ID" value="CAB4891787.1"/>
    <property type="molecule type" value="Genomic_DNA"/>
</dbReference>
<dbReference type="EMBL" id="CAFABA010000052">
    <property type="protein sequence ID" value="CAB4830489.1"/>
    <property type="molecule type" value="Genomic_DNA"/>
</dbReference>
<dbReference type="InterPro" id="IPR042271">
    <property type="entry name" value="Zinicin_2_N"/>
</dbReference>
<proteinExistence type="predicted"/>
<dbReference type="AlphaFoldDB" id="A0A6J7N7X8"/>
<accession>A0A6J7N7X8</accession>
<dbReference type="PANTHER" id="PTHR39420:SF2">
    <property type="entry name" value="HYDROLASE"/>
    <property type="match status" value="1"/>
</dbReference>
<protein>
    <submittedName>
        <fullName evidence="4">Unannotated protein</fullName>
    </submittedName>
</protein>